<evidence type="ECO:0000313" key="4">
    <source>
        <dbReference type="Proteomes" id="UP000221168"/>
    </source>
</evidence>
<dbReference type="AlphaFoldDB" id="A0A2G1QHY0"/>
<dbReference type="PANTHER" id="PTHR30466">
    <property type="entry name" value="FLAVIN REDUCTASE"/>
    <property type="match status" value="1"/>
</dbReference>
<dbReference type="GO" id="GO:0042602">
    <property type="term" value="F:riboflavin reductase (NADPH) activity"/>
    <property type="evidence" value="ECO:0007669"/>
    <property type="project" value="TreeGrafter"/>
</dbReference>
<sequence>MPRIDDCPAIYADIANASVLEKDSGAQAAGSGLQHAVSPFTYRDAMAHFAGHVHVVTTAGRAGRRGVTAIAACSVSDDPATVLVCLNRGSVANDLFRDNGAFAVNTLASGLQPVAEAFSGVTSLGPDERFDVGHWTTLSTGAPVLQDALVSFDCRLVDAIDHATHRVLFGRVVAVSMADRGEPLLYFNRRYRTL</sequence>
<feature type="domain" description="Flavin reductase like" evidence="2">
    <location>
        <begin position="46"/>
        <end position="193"/>
    </location>
</feature>
<organism evidence="3 4">
    <name type="scientific">Zhengella mangrovi</name>
    <dbReference type="NCBI Taxonomy" id="1982044"/>
    <lineage>
        <taxon>Bacteria</taxon>
        <taxon>Pseudomonadati</taxon>
        <taxon>Pseudomonadota</taxon>
        <taxon>Alphaproteobacteria</taxon>
        <taxon>Hyphomicrobiales</taxon>
        <taxon>Notoacmeibacteraceae</taxon>
        <taxon>Zhengella</taxon>
    </lineage>
</organism>
<keyword evidence="3" id="KW-0503">Monooxygenase</keyword>
<accession>A0A2G1QHY0</accession>
<name>A0A2G1QHY0_9HYPH</name>
<dbReference type="InterPro" id="IPR002563">
    <property type="entry name" value="Flavin_Rdtase-like_dom"/>
</dbReference>
<evidence type="ECO:0000313" key="3">
    <source>
        <dbReference type="EMBL" id="PHP65133.1"/>
    </source>
</evidence>
<proteinExistence type="predicted"/>
<dbReference type="GO" id="GO:0010181">
    <property type="term" value="F:FMN binding"/>
    <property type="evidence" value="ECO:0007669"/>
    <property type="project" value="InterPro"/>
</dbReference>
<keyword evidence="1" id="KW-0560">Oxidoreductase</keyword>
<evidence type="ECO:0000259" key="2">
    <source>
        <dbReference type="SMART" id="SM00903"/>
    </source>
</evidence>
<dbReference type="GO" id="GO:0006208">
    <property type="term" value="P:pyrimidine nucleobase catabolic process"/>
    <property type="evidence" value="ECO:0007669"/>
    <property type="project" value="TreeGrafter"/>
</dbReference>
<keyword evidence="4" id="KW-1185">Reference proteome</keyword>
<dbReference type="OrthoDB" id="9789254at2"/>
<protein>
    <submittedName>
        <fullName evidence="3">4-hydroxyphenylacetate 3-monooxygenase</fullName>
    </submittedName>
</protein>
<dbReference type="SMART" id="SM00903">
    <property type="entry name" value="Flavin_Reduct"/>
    <property type="match status" value="1"/>
</dbReference>
<dbReference type="Pfam" id="PF01613">
    <property type="entry name" value="Flavin_Reduct"/>
    <property type="match status" value="1"/>
</dbReference>
<dbReference type="SUPFAM" id="SSF50475">
    <property type="entry name" value="FMN-binding split barrel"/>
    <property type="match status" value="1"/>
</dbReference>
<dbReference type="PANTHER" id="PTHR30466:SF1">
    <property type="entry name" value="FMN REDUCTASE (NADH) RUTF"/>
    <property type="match status" value="1"/>
</dbReference>
<dbReference type="Gene3D" id="2.30.110.10">
    <property type="entry name" value="Electron Transport, Fmn-binding Protein, Chain A"/>
    <property type="match status" value="1"/>
</dbReference>
<dbReference type="InterPro" id="IPR050268">
    <property type="entry name" value="NADH-dep_flavin_reductase"/>
</dbReference>
<dbReference type="GO" id="GO:0004497">
    <property type="term" value="F:monooxygenase activity"/>
    <property type="evidence" value="ECO:0007669"/>
    <property type="project" value="UniProtKB-KW"/>
</dbReference>
<evidence type="ECO:0000256" key="1">
    <source>
        <dbReference type="ARBA" id="ARBA00023002"/>
    </source>
</evidence>
<comment type="caution">
    <text evidence="3">The sequence shown here is derived from an EMBL/GenBank/DDBJ whole genome shotgun (WGS) entry which is preliminary data.</text>
</comment>
<dbReference type="Proteomes" id="UP000221168">
    <property type="component" value="Unassembled WGS sequence"/>
</dbReference>
<dbReference type="InterPro" id="IPR012349">
    <property type="entry name" value="Split_barrel_FMN-bd"/>
</dbReference>
<dbReference type="EMBL" id="PDVP01000018">
    <property type="protein sequence ID" value="PHP65133.1"/>
    <property type="molecule type" value="Genomic_DNA"/>
</dbReference>
<reference evidence="3 4" key="1">
    <citation type="submission" date="2017-10" db="EMBL/GenBank/DDBJ databases">
        <title>Sedimentibacterium mangrovi gen. nov., sp. nov., a novel member of family Phyllobacteriacea isolated from mangrove sediment.</title>
        <authorList>
            <person name="Liao H."/>
            <person name="Tian Y."/>
        </authorList>
    </citation>
    <scope>NUCLEOTIDE SEQUENCE [LARGE SCALE GENOMIC DNA]</scope>
    <source>
        <strain evidence="3 4">X9-2-2</strain>
    </source>
</reference>
<gene>
    <name evidence="3" type="ORF">CSC94_20660</name>
</gene>